<dbReference type="AlphaFoldDB" id="E8UY61"/>
<accession>E8UY61</accession>
<dbReference type="Proteomes" id="UP000006844">
    <property type="component" value="Chromosome"/>
</dbReference>
<feature type="transmembrane region" description="Helical" evidence="1">
    <location>
        <begin position="177"/>
        <end position="195"/>
    </location>
</feature>
<keyword evidence="1" id="KW-1133">Transmembrane helix</keyword>
<dbReference type="EMBL" id="CP002467">
    <property type="protein sequence ID" value="ADV80871.1"/>
    <property type="molecule type" value="Genomic_DNA"/>
</dbReference>
<gene>
    <name evidence="2" type="ordered locus">AciPR4_0029</name>
</gene>
<keyword evidence="1" id="KW-0812">Transmembrane</keyword>
<reference evidence="2 3" key="1">
    <citation type="journal article" date="2012" name="Stand. Genomic Sci.">
        <title>Complete genome sequence of Terriglobus saanensis type strain SP1PR4(T), an Acidobacteria from tundra soil.</title>
        <authorList>
            <person name="Rawat S.R."/>
            <person name="Mannisto M.K."/>
            <person name="Starovoytov V."/>
            <person name="Goodwin L."/>
            <person name="Nolan M."/>
            <person name="Hauser L."/>
            <person name="Land M."/>
            <person name="Davenport K.W."/>
            <person name="Woyke T."/>
            <person name="Haggblom M.M."/>
        </authorList>
    </citation>
    <scope>NUCLEOTIDE SEQUENCE</scope>
    <source>
        <strain evidence="3">ATCC BAA-1853 / DSM 23119 / SP1PR4</strain>
    </source>
</reference>
<feature type="transmembrane region" description="Helical" evidence="1">
    <location>
        <begin position="101"/>
        <end position="120"/>
    </location>
</feature>
<dbReference type="HOGENOM" id="CLU_120032_0_0_0"/>
<dbReference type="eggNOG" id="ENOG5033NFR">
    <property type="taxonomic scope" value="Bacteria"/>
</dbReference>
<dbReference type="KEGG" id="tsa:AciPR4_0029"/>
<keyword evidence="3" id="KW-1185">Reference proteome</keyword>
<organism evidence="2 3">
    <name type="scientific">Terriglobus saanensis (strain ATCC BAA-1853 / DSM 23119 / SP1PR4)</name>
    <dbReference type="NCBI Taxonomy" id="401053"/>
    <lineage>
        <taxon>Bacteria</taxon>
        <taxon>Pseudomonadati</taxon>
        <taxon>Acidobacteriota</taxon>
        <taxon>Terriglobia</taxon>
        <taxon>Terriglobales</taxon>
        <taxon>Acidobacteriaceae</taxon>
        <taxon>Terriglobus</taxon>
    </lineage>
</organism>
<protein>
    <submittedName>
        <fullName evidence="2">Uncharacterized protein</fullName>
    </submittedName>
</protein>
<proteinExistence type="predicted"/>
<evidence type="ECO:0000313" key="2">
    <source>
        <dbReference type="EMBL" id="ADV80871.1"/>
    </source>
</evidence>
<name>E8UY61_TERSS</name>
<feature type="transmembrane region" description="Helical" evidence="1">
    <location>
        <begin position="62"/>
        <end position="81"/>
    </location>
</feature>
<sequence>MVHPHVFVAAVIRWTEALSLHVEGLGPCRLERAALFRFKTSGLPCSINPHIHRLNPMTPETLYRLAPPLIALQLLAFGWSVNREIHTKDADRQIVITLPDVINIMSLFATVGCLIVLPLATESYLWLSRIVLACAYVLIAFHPLTIAAHYGLWKRKSGSEHATEKTGFRYVTREERTTSLVSALLVVVVAMYLGTH</sequence>
<feature type="transmembrane region" description="Helical" evidence="1">
    <location>
        <begin position="126"/>
        <end position="152"/>
    </location>
</feature>
<evidence type="ECO:0000256" key="1">
    <source>
        <dbReference type="SAM" id="Phobius"/>
    </source>
</evidence>
<evidence type="ECO:0000313" key="3">
    <source>
        <dbReference type="Proteomes" id="UP000006844"/>
    </source>
</evidence>
<dbReference type="STRING" id="401053.AciPR4_0029"/>
<keyword evidence="1" id="KW-0472">Membrane</keyword>